<evidence type="ECO:0000256" key="5">
    <source>
        <dbReference type="ARBA" id="ARBA00022475"/>
    </source>
</evidence>
<dbReference type="EMBL" id="MSDO01000022">
    <property type="protein sequence ID" value="OLO03396.1"/>
    <property type="molecule type" value="Genomic_DNA"/>
</dbReference>
<organism evidence="14 15">
    <name type="scientific">Salinicola socius</name>
    <dbReference type="NCBI Taxonomy" id="404433"/>
    <lineage>
        <taxon>Bacteria</taxon>
        <taxon>Pseudomonadati</taxon>
        <taxon>Pseudomonadota</taxon>
        <taxon>Gammaproteobacteria</taxon>
        <taxon>Oceanospirillales</taxon>
        <taxon>Halomonadaceae</taxon>
        <taxon>Salinicola</taxon>
    </lineage>
</organism>
<keyword evidence="4 11" id="KW-0813">Transport</keyword>
<keyword evidence="7 12" id="KW-0997">Cell inner membrane</keyword>
<reference evidence="14 15" key="1">
    <citation type="submission" date="2016-12" db="EMBL/GenBank/DDBJ databases">
        <title>Draft genome sequences of strains Salinicola socius SMB35, Salinicola sp. MH3R3-1 and Chromohalobacter sp. SMB17 from the Verkhnekamsk potash mining region of Russia.</title>
        <authorList>
            <person name="Mavrodi D.V."/>
            <person name="Olsson B.E."/>
            <person name="Korsakova E.S."/>
            <person name="Pyankova A."/>
            <person name="Mavrodi O.V."/>
            <person name="Plotnikova E.G."/>
        </authorList>
    </citation>
    <scope>NUCLEOTIDE SEQUENCE [LARGE SCALE GENOMIC DNA]</scope>
    <source>
        <strain evidence="14 15">SMB35</strain>
    </source>
</reference>
<keyword evidence="8 11" id="KW-0812">Transmembrane</keyword>
<comment type="similarity">
    <text evidence="3 12">Belongs to the binding-protein-dependent transport system permease family. CysTW subfamily.</text>
</comment>
<dbReference type="AlphaFoldDB" id="A0A1Q8SPS7"/>
<evidence type="ECO:0000313" key="15">
    <source>
        <dbReference type="Proteomes" id="UP000186878"/>
    </source>
</evidence>
<sequence length="237" mass="25559">MFLEAIALSEAEWQAIILSLKIAGSAVGWILVPGIAVAWLLARHEFRGKALLDGLLHLPLVLPPVVVGYLLLLSLGRNGWLGQWLYQGFGFSLPFTWQGAAIAGGVMAFPLLVRAVRLSLEAVDPKLEAAAGTLGANRWRVLFTITLPLAVPGLLTGTVLAFARALSEFGATITFASNIPGETRTLPLALYTLIQTPGKEAAAARLCVLSIVIAMLSLMASEWLARRARQRLQERDR</sequence>
<dbReference type="PANTHER" id="PTHR30183">
    <property type="entry name" value="MOLYBDENUM TRANSPORT SYSTEM PERMEASE PROTEIN MODB"/>
    <property type="match status" value="1"/>
</dbReference>
<dbReference type="RefSeq" id="WP_075570997.1">
    <property type="nucleotide sequence ID" value="NZ_MSDO01000022.1"/>
</dbReference>
<dbReference type="OrthoDB" id="7056428at2"/>
<comment type="subcellular location">
    <subcellularLocation>
        <location evidence="2 12">Cell inner membrane</location>
        <topology evidence="2 12">Multi-pass membrane protein</topology>
    </subcellularLocation>
    <subcellularLocation>
        <location evidence="11">Cell membrane</location>
        <topology evidence="11">Multi-pass membrane protein</topology>
    </subcellularLocation>
</comment>
<evidence type="ECO:0000256" key="6">
    <source>
        <dbReference type="ARBA" id="ARBA00022505"/>
    </source>
</evidence>
<dbReference type="CDD" id="cd06261">
    <property type="entry name" value="TM_PBP2"/>
    <property type="match status" value="1"/>
</dbReference>
<dbReference type="NCBIfam" id="NF006939">
    <property type="entry name" value="PRK09421.1"/>
    <property type="match status" value="1"/>
</dbReference>
<dbReference type="InterPro" id="IPR035906">
    <property type="entry name" value="MetI-like_sf"/>
</dbReference>
<evidence type="ECO:0000256" key="11">
    <source>
        <dbReference type="RuleBase" id="RU363032"/>
    </source>
</evidence>
<dbReference type="GO" id="GO:0015098">
    <property type="term" value="F:molybdate ion transmembrane transporter activity"/>
    <property type="evidence" value="ECO:0007669"/>
    <property type="project" value="UniProtKB-UniRule"/>
</dbReference>
<evidence type="ECO:0000256" key="10">
    <source>
        <dbReference type="ARBA" id="ARBA00023136"/>
    </source>
</evidence>
<evidence type="ECO:0000256" key="12">
    <source>
        <dbReference type="RuleBase" id="RU365097"/>
    </source>
</evidence>
<dbReference type="PROSITE" id="PS50928">
    <property type="entry name" value="ABC_TM1"/>
    <property type="match status" value="1"/>
</dbReference>
<protein>
    <recommendedName>
        <fullName evidence="12">Molybdenum transport system permease</fullName>
    </recommendedName>
</protein>
<evidence type="ECO:0000256" key="3">
    <source>
        <dbReference type="ARBA" id="ARBA00007069"/>
    </source>
</evidence>
<feature type="transmembrane region" description="Helical" evidence="11">
    <location>
        <begin position="22"/>
        <end position="42"/>
    </location>
</feature>
<dbReference type="STRING" id="404433.BTW07_15080"/>
<keyword evidence="9 11" id="KW-1133">Transmembrane helix</keyword>
<keyword evidence="10 11" id="KW-0472">Membrane</keyword>
<feature type="domain" description="ABC transmembrane type-1" evidence="13">
    <location>
        <begin position="16"/>
        <end position="220"/>
    </location>
</feature>
<feature type="transmembrane region" description="Helical" evidence="11">
    <location>
        <begin position="141"/>
        <end position="163"/>
    </location>
</feature>
<dbReference type="Proteomes" id="UP000186878">
    <property type="component" value="Unassembled WGS sequence"/>
</dbReference>
<evidence type="ECO:0000256" key="2">
    <source>
        <dbReference type="ARBA" id="ARBA00004429"/>
    </source>
</evidence>
<comment type="caution">
    <text evidence="14">The sequence shown here is derived from an EMBL/GenBank/DDBJ whole genome shotgun (WGS) entry which is preliminary data.</text>
</comment>
<accession>A0A1Q8SPS7</accession>
<evidence type="ECO:0000256" key="4">
    <source>
        <dbReference type="ARBA" id="ARBA00022448"/>
    </source>
</evidence>
<proteinExistence type="inferred from homology"/>
<comment type="function">
    <text evidence="1 12">Part of the binding-protein-dependent transport system for molybdenum; probably responsible for the translocation of the substrate across the membrane.</text>
</comment>
<dbReference type="PANTHER" id="PTHR30183:SF3">
    <property type="entry name" value="MOLYBDENUM TRANSPORT SYSTEM PERMEASE PROTEIN MODB"/>
    <property type="match status" value="1"/>
</dbReference>
<evidence type="ECO:0000259" key="13">
    <source>
        <dbReference type="PROSITE" id="PS50928"/>
    </source>
</evidence>
<keyword evidence="5" id="KW-1003">Cell membrane</keyword>
<feature type="transmembrane region" description="Helical" evidence="11">
    <location>
        <begin position="202"/>
        <end position="225"/>
    </location>
</feature>
<dbReference type="FunFam" id="1.10.3720.10:FF:000018">
    <property type="entry name" value="Molybdenum transport system permease"/>
    <property type="match status" value="1"/>
</dbReference>
<dbReference type="Pfam" id="PF00528">
    <property type="entry name" value="BPD_transp_1"/>
    <property type="match status" value="1"/>
</dbReference>
<evidence type="ECO:0000313" key="14">
    <source>
        <dbReference type="EMBL" id="OLO03396.1"/>
    </source>
</evidence>
<dbReference type="Gene3D" id="1.10.3720.10">
    <property type="entry name" value="MetI-like"/>
    <property type="match status" value="1"/>
</dbReference>
<dbReference type="InterPro" id="IPR011867">
    <property type="entry name" value="ModB_ABC"/>
</dbReference>
<dbReference type="NCBIfam" id="TIGR02141">
    <property type="entry name" value="modB_ABC"/>
    <property type="match status" value="1"/>
</dbReference>
<keyword evidence="6 12" id="KW-0500">Molybdenum</keyword>
<dbReference type="GO" id="GO:0005886">
    <property type="term" value="C:plasma membrane"/>
    <property type="evidence" value="ECO:0007669"/>
    <property type="project" value="UniProtKB-SubCell"/>
</dbReference>
<keyword evidence="15" id="KW-1185">Reference proteome</keyword>
<evidence type="ECO:0000256" key="8">
    <source>
        <dbReference type="ARBA" id="ARBA00022692"/>
    </source>
</evidence>
<name>A0A1Q8SPS7_9GAMM</name>
<feature type="transmembrane region" description="Helical" evidence="11">
    <location>
        <begin position="95"/>
        <end position="120"/>
    </location>
</feature>
<evidence type="ECO:0000256" key="1">
    <source>
        <dbReference type="ARBA" id="ARBA00002949"/>
    </source>
</evidence>
<gene>
    <name evidence="14" type="primary">modB</name>
    <name evidence="14" type="ORF">BTW07_15080</name>
</gene>
<evidence type="ECO:0000256" key="7">
    <source>
        <dbReference type="ARBA" id="ARBA00022519"/>
    </source>
</evidence>
<feature type="transmembrane region" description="Helical" evidence="11">
    <location>
        <begin position="54"/>
        <end position="75"/>
    </location>
</feature>
<dbReference type="InterPro" id="IPR000515">
    <property type="entry name" value="MetI-like"/>
</dbReference>
<dbReference type="SUPFAM" id="SSF161098">
    <property type="entry name" value="MetI-like"/>
    <property type="match status" value="1"/>
</dbReference>
<evidence type="ECO:0000256" key="9">
    <source>
        <dbReference type="ARBA" id="ARBA00022989"/>
    </source>
</evidence>